<sequence>MPPILSSSKAVARFLSGKKRCLDLGVRSGLVGSHPEAGRRTERFAQTRCLASFAGCGSPCIGEAFRSGEVLAPSVGNSHRHDQRRWFLGCGDGEEGTILSKICVERRVIGYSPEQLFDVVAAVDMYEDFLPWCQRSRIIKRKSDESFDAELEIGFKLLVESYVSHVEMEKPKYIKTTASENGLFDHLINIWEFNPGPVPGTCDLYFLVDFKFQSPLYRQALKILVQTFIVRLAVAQNFTEERGFACMRVI</sequence>
<name>A0A9E7GKP5_9LILI</name>
<dbReference type="PANTHER" id="PTHR12901:SF10">
    <property type="entry name" value="COENZYME Q-BINDING PROTEIN COQ10, MITOCHONDRIAL"/>
    <property type="match status" value="1"/>
</dbReference>
<evidence type="ECO:0000259" key="4">
    <source>
        <dbReference type="Pfam" id="PF03364"/>
    </source>
</evidence>
<dbReference type="EMBL" id="CP097509">
    <property type="protein sequence ID" value="URE14803.1"/>
    <property type="molecule type" value="Genomic_DNA"/>
</dbReference>
<dbReference type="InterPro" id="IPR044996">
    <property type="entry name" value="COQ10-like"/>
</dbReference>
<comment type="subunit">
    <text evidence="2">Interacts with coenzyme Q.</text>
</comment>
<reference evidence="5" key="1">
    <citation type="submission" date="2022-05" db="EMBL/GenBank/DDBJ databases">
        <title>The Musa troglodytarum L. genome provides insights into the mechanism of non-climacteric behaviour and enrichment of carotenoids.</title>
        <authorList>
            <person name="Wang J."/>
        </authorList>
    </citation>
    <scope>NUCLEOTIDE SEQUENCE</scope>
    <source>
        <tissue evidence="5">Leaf</tissue>
    </source>
</reference>
<dbReference type="GO" id="GO:0045333">
    <property type="term" value="P:cellular respiration"/>
    <property type="evidence" value="ECO:0007669"/>
    <property type="project" value="InterPro"/>
</dbReference>
<evidence type="ECO:0000313" key="6">
    <source>
        <dbReference type="Proteomes" id="UP001055439"/>
    </source>
</evidence>
<proteinExistence type="inferred from homology"/>
<evidence type="ECO:0000256" key="3">
    <source>
        <dbReference type="ARBA" id="ARBA00024947"/>
    </source>
</evidence>
<keyword evidence="6" id="KW-1185">Reference proteome</keyword>
<dbReference type="GO" id="GO:0005739">
    <property type="term" value="C:mitochondrion"/>
    <property type="evidence" value="ECO:0007669"/>
    <property type="project" value="TreeGrafter"/>
</dbReference>
<evidence type="ECO:0000256" key="1">
    <source>
        <dbReference type="ARBA" id="ARBA00006885"/>
    </source>
</evidence>
<dbReference type="Gene3D" id="3.30.530.20">
    <property type="match status" value="1"/>
</dbReference>
<comment type="similarity">
    <text evidence="1">Belongs to the COQ10 family.</text>
</comment>
<dbReference type="CDD" id="cd07813">
    <property type="entry name" value="COQ10p_like"/>
    <property type="match status" value="1"/>
</dbReference>
<dbReference type="Proteomes" id="UP001055439">
    <property type="component" value="Chromosome 7"/>
</dbReference>
<feature type="domain" description="Coenzyme Q-binding protein COQ10 START" evidence="4">
    <location>
        <begin position="109"/>
        <end position="226"/>
    </location>
</feature>
<dbReference type="InterPro" id="IPR005031">
    <property type="entry name" value="COQ10_START"/>
</dbReference>
<dbReference type="Pfam" id="PF03364">
    <property type="entry name" value="Polyketide_cyc"/>
    <property type="match status" value="1"/>
</dbReference>
<dbReference type="InterPro" id="IPR023393">
    <property type="entry name" value="START-like_dom_sf"/>
</dbReference>
<evidence type="ECO:0000313" key="5">
    <source>
        <dbReference type="EMBL" id="URE14803.1"/>
    </source>
</evidence>
<comment type="function">
    <text evidence="3">Required for the function of coenzyme Q in the respiratory chain. May serve as a chaperone or may be involved in the transport of Q6 from its site of synthesis to the catalytic sites of the respiratory complexes.</text>
</comment>
<dbReference type="SUPFAM" id="SSF55961">
    <property type="entry name" value="Bet v1-like"/>
    <property type="match status" value="1"/>
</dbReference>
<dbReference type="GO" id="GO:0048039">
    <property type="term" value="F:ubiquinone binding"/>
    <property type="evidence" value="ECO:0007669"/>
    <property type="project" value="InterPro"/>
</dbReference>
<protein>
    <submittedName>
        <fullName evidence="5">Polyketide cyclase / dehydrase and lipid transport</fullName>
    </submittedName>
</protein>
<gene>
    <name evidence="5" type="ORF">MUK42_10633</name>
</gene>
<accession>A0A9E7GKP5</accession>
<dbReference type="AlphaFoldDB" id="A0A9E7GKP5"/>
<organism evidence="5 6">
    <name type="scientific">Musa troglodytarum</name>
    <name type="common">fe'i banana</name>
    <dbReference type="NCBI Taxonomy" id="320322"/>
    <lineage>
        <taxon>Eukaryota</taxon>
        <taxon>Viridiplantae</taxon>
        <taxon>Streptophyta</taxon>
        <taxon>Embryophyta</taxon>
        <taxon>Tracheophyta</taxon>
        <taxon>Spermatophyta</taxon>
        <taxon>Magnoliopsida</taxon>
        <taxon>Liliopsida</taxon>
        <taxon>Zingiberales</taxon>
        <taxon>Musaceae</taxon>
        <taxon>Musa</taxon>
    </lineage>
</organism>
<dbReference type="OrthoDB" id="292693at2759"/>
<evidence type="ECO:0000256" key="2">
    <source>
        <dbReference type="ARBA" id="ARBA00011814"/>
    </source>
</evidence>
<dbReference type="PANTHER" id="PTHR12901">
    <property type="entry name" value="SPERM PROTEIN HOMOLOG"/>
    <property type="match status" value="1"/>
</dbReference>